<evidence type="ECO:0000256" key="1">
    <source>
        <dbReference type="SAM" id="MobiDB-lite"/>
    </source>
</evidence>
<dbReference type="Proteomes" id="UP000290057">
    <property type="component" value="Chromosome"/>
</dbReference>
<dbReference type="EMBL" id="AP019389">
    <property type="protein sequence ID" value="BBI21181.1"/>
    <property type="molecule type" value="Genomic_DNA"/>
</dbReference>
<protein>
    <submittedName>
        <fullName evidence="2">Uncharacterized protein</fullName>
    </submittedName>
</protein>
<proteinExistence type="predicted"/>
<sequence length="102" mass="10917">MLASATCDAETNNALVMFVRERTENFSRYVSQYEDTSNRAAPKPTKTQAKRNRPSFSSVGLECWVKASTNAVNGSTSNIESIAAIANRISGSPSPLATGMAI</sequence>
<evidence type="ECO:0000313" key="3">
    <source>
        <dbReference type="Proteomes" id="UP000290057"/>
    </source>
</evidence>
<name>A0A3T1CJM5_9SPHN</name>
<dbReference type="AlphaFoldDB" id="A0A3T1CJM5"/>
<evidence type="ECO:0000313" key="2">
    <source>
        <dbReference type="EMBL" id="BBI21181.1"/>
    </source>
</evidence>
<keyword evidence="3" id="KW-1185">Reference proteome</keyword>
<feature type="region of interest" description="Disordered" evidence="1">
    <location>
        <begin position="31"/>
        <end position="54"/>
    </location>
</feature>
<reference evidence="2 3" key="1">
    <citation type="submission" date="2019-01" db="EMBL/GenBank/DDBJ databases">
        <title>Complete genome sequence of Erythrobacter flavus KJ5.</title>
        <authorList>
            <person name="Kanesaki Y."/>
            <person name="Brotosudarmo T."/>
            <person name="Moriuchi R."/>
            <person name="Awai K."/>
        </authorList>
    </citation>
    <scope>NUCLEOTIDE SEQUENCE [LARGE SCALE GENOMIC DNA]</scope>
    <source>
        <strain evidence="2 3">KJ5</strain>
    </source>
</reference>
<gene>
    <name evidence="2" type="ORF">EKJ_20280</name>
</gene>
<organism evidence="2 3">
    <name type="scientific">Qipengyuania flava</name>
    <dbReference type="NCBI Taxonomy" id="192812"/>
    <lineage>
        <taxon>Bacteria</taxon>
        <taxon>Pseudomonadati</taxon>
        <taxon>Pseudomonadota</taxon>
        <taxon>Alphaproteobacteria</taxon>
        <taxon>Sphingomonadales</taxon>
        <taxon>Erythrobacteraceae</taxon>
        <taxon>Qipengyuania</taxon>
    </lineage>
</organism>
<accession>A0A3T1CJM5</accession>